<protein>
    <recommendedName>
        <fullName evidence="4">VWFA domain-containing protein</fullName>
    </recommendedName>
</protein>
<keyword evidence="6" id="KW-1185">Reference proteome</keyword>
<keyword evidence="2" id="KW-1133">Transmembrane helix</keyword>
<evidence type="ECO:0000259" key="4">
    <source>
        <dbReference type="PROSITE" id="PS50234"/>
    </source>
</evidence>
<feature type="transmembrane region" description="Helical" evidence="2">
    <location>
        <begin position="681"/>
        <end position="703"/>
    </location>
</feature>
<feature type="chain" id="PRO_5045724625" description="VWFA domain-containing protein" evidence="3">
    <location>
        <begin position="28"/>
        <end position="924"/>
    </location>
</feature>
<dbReference type="RefSeq" id="WP_310058618.1">
    <property type="nucleotide sequence ID" value="NZ_JAVDVQ010000012.1"/>
</dbReference>
<name>A0ABU1UEI3_9MICC</name>
<dbReference type="EMBL" id="JAVDVQ010000012">
    <property type="protein sequence ID" value="MDR7083607.1"/>
    <property type="molecule type" value="Genomic_DNA"/>
</dbReference>
<dbReference type="CDD" id="cd00198">
    <property type="entry name" value="vWFA"/>
    <property type="match status" value="1"/>
</dbReference>
<evidence type="ECO:0000256" key="1">
    <source>
        <dbReference type="SAM" id="MobiDB-lite"/>
    </source>
</evidence>
<dbReference type="InterPro" id="IPR002035">
    <property type="entry name" value="VWF_A"/>
</dbReference>
<keyword evidence="2" id="KW-0812">Transmembrane</keyword>
<gene>
    <name evidence="5" type="ORF">J2X01_002902</name>
</gene>
<evidence type="ECO:0000256" key="2">
    <source>
        <dbReference type="SAM" id="Phobius"/>
    </source>
</evidence>
<sequence length="924" mass="94947">MRRVVAVLVGLALSLPLAVVSAGASVAAEMPLTQVAAETPLTQVDGFRACIAGGGVTDMLLLVDESSSLNRTDPNYARVTSASYLVTQLGGFASESSAEVNVAVSVFANSYTQIQPWTPLNAGTLPQLQSAVNSLKDRVRGMETDYWTALDGARKDLAARAAARTDQESCQALVWFTDGGLNYTIRTNDADKAAYGAAKPFAPDIELTSAEASESVRAAATTDICRPGGVADQLRSSQVALFGIGLQGSAESAGDFLFMESVATGESRSDAAACGKLIDPVPGEFHLATDIDSLLLAFDGISSPGSRPITQDAGICQVSVCIDKAHRFVLDQSTPGVRVLATADGTNLAASLLNPAGEVINLPKGNIGSPASLMSDDNTLTYTWLSDKSLTVSMAEGASKSGWSGLWQLAFTDPRGQSGGKTSKSSIHIAGSLKPAWLNPAAPLHVGETIPDVRLGLVDAAGKSIDAASLLGEVRLSATLVSSQSKSSVVAAALGKDAIAPSVTLDLSGYPVGAAELVLELSITTAATTTADGTPVPGTPLEPALVSVPLALLPPAEFPILASKIDFGQGEGNTELSATLPVSGVGCVWQVPDQAPEIVAAPADVGAIAVSLGKANSAENCLNVKDITSLPLTFKAEQAGNGSVNGRVALMIAPDGEPAKAMPVKVEFTASMAKPLNSTNFLLALLVALILGPGIPLLFLYAAKRFVSKVPGISLSAELIPVTVEHQRVLRDGQPFGLRPTDLTDLVPMKPSGSRSLMINGLELKARSGWSPLGSGFVSVLAPGRIGAGSVPPGTDRSGVNARLPLAVHNHWAVFRDIGADPATCYVLVLVSGTAAAAQKRDIEGDINRRLPDLLARLNDKASKLEADRGGNPSAGEQTQPPTSAFSQPLQPANGPFQPGAGSGQTPAAGGEPGGFSPWGTPHS</sequence>
<evidence type="ECO:0000256" key="3">
    <source>
        <dbReference type="SAM" id="SignalP"/>
    </source>
</evidence>
<evidence type="ECO:0000313" key="6">
    <source>
        <dbReference type="Proteomes" id="UP001252243"/>
    </source>
</evidence>
<feature type="signal peptide" evidence="3">
    <location>
        <begin position="1"/>
        <end position="27"/>
    </location>
</feature>
<dbReference type="PROSITE" id="PS50234">
    <property type="entry name" value="VWFA"/>
    <property type="match status" value="1"/>
</dbReference>
<keyword evidence="2" id="KW-0472">Membrane</keyword>
<reference evidence="5 6" key="1">
    <citation type="submission" date="2023-07" db="EMBL/GenBank/DDBJ databases">
        <title>Sorghum-associated microbial communities from plants grown in Nebraska, USA.</title>
        <authorList>
            <person name="Schachtman D."/>
        </authorList>
    </citation>
    <scope>NUCLEOTIDE SEQUENCE [LARGE SCALE GENOMIC DNA]</scope>
    <source>
        <strain evidence="5 6">BE167</strain>
    </source>
</reference>
<dbReference type="SUPFAM" id="SSF53300">
    <property type="entry name" value="vWA-like"/>
    <property type="match status" value="1"/>
</dbReference>
<feature type="region of interest" description="Disordered" evidence="1">
    <location>
        <begin position="864"/>
        <end position="924"/>
    </location>
</feature>
<feature type="domain" description="VWFA" evidence="4">
    <location>
        <begin position="58"/>
        <end position="301"/>
    </location>
</feature>
<dbReference type="InterPro" id="IPR036465">
    <property type="entry name" value="vWFA_dom_sf"/>
</dbReference>
<dbReference type="Proteomes" id="UP001252243">
    <property type="component" value="Unassembled WGS sequence"/>
</dbReference>
<feature type="compositionally biased region" description="Polar residues" evidence="1">
    <location>
        <begin position="875"/>
        <end position="891"/>
    </location>
</feature>
<dbReference type="Pfam" id="PF13519">
    <property type="entry name" value="VWA_2"/>
    <property type="match status" value="1"/>
</dbReference>
<organism evidence="5 6">
    <name type="scientific">Arthrobacter ginsengisoli</name>
    <dbReference type="NCBI Taxonomy" id="1356565"/>
    <lineage>
        <taxon>Bacteria</taxon>
        <taxon>Bacillati</taxon>
        <taxon>Actinomycetota</taxon>
        <taxon>Actinomycetes</taxon>
        <taxon>Micrococcales</taxon>
        <taxon>Micrococcaceae</taxon>
        <taxon>Arthrobacter</taxon>
    </lineage>
</organism>
<keyword evidence="3" id="KW-0732">Signal</keyword>
<comment type="caution">
    <text evidence="5">The sequence shown here is derived from an EMBL/GenBank/DDBJ whole genome shotgun (WGS) entry which is preliminary data.</text>
</comment>
<evidence type="ECO:0000313" key="5">
    <source>
        <dbReference type="EMBL" id="MDR7083607.1"/>
    </source>
</evidence>
<proteinExistence type="predicted"/>
<dbReference type="Gene3D" id="3.40.50.410">
    <property type="entry name" value="von Willebrand factor, type A domain"/>
    <property type="match status" value="1"/>
</dbReference>
<accession>A0ABU1UEI3</accession>